<dbReference type="InterPro" id="IPR036866">
    <property type="entry name" value="RibonucZ/Hydroxyglut_hydro"/>
</dbReference>
<keyword evidence="2" id="KW-1185">Reference proteome</keyword>
<gene>
    <name evidence="1" type="ORF">G4Y79_17415</name>
</gene>
<accession>A0A7S8E6V5</accession>
<name>A0A7S8E6V5_9CHLR</name>
<dbReference type="KEGG" id="pmet:G4Y79_17415"/>
<dbReference type="PANTHER" id="PTHR43546">
    <property type="entry name" value="UPF0173 METAL-DEPENDENT HYDROLASE MJ1163-RELATED"/>
    <property type="match status" value="1"/>
</dbReference>
<organism evidence="1 2">
    <name type="scientific">Phototrophicus methaneseepsis</name>
    <dbReference type="NCBI Taxonomy" id="2710758"/>
    <lineage>
        <taxon>Bacteria</taxon>
        <taxon>Bacillati</taxon>
        <taxon>Chloroflexota</taxon>
        <taxon>Candidatus Thermofontia</taxon>
        <taxon>Phototrophicales</taxon>
        <taxon>Phototrophicaceae</taxon>
        <taxon>Phototrophicus</taxon>
    </lineage>
</organism>
<proteinExistence type="predicted"/>
<dbReference type="InterPro" id="IPR050114">
    <property type="entry name" value="UPF0173_UPF0282_UlaG_hydrolase"/>
</dbReference>
<dbReference type="SUPFAM" id="SSF56281">
    <property type="entry name" value="Metallo-hydrolase/oxidoreductase"/>
    <property type="match status" value="1"/>
</dbReference>
<dbReference type="Gene3D" id="3.60.15.10">
    <property type="entry name" value="Ribonuclease Z/Hydroxyacylglutathione hydrolase-like"/>
    <property type="match status" value="1"/>
</dbReference>
<dbReference type="EMBL" id="CP062983">
    <property type="protein sequence ID" value="QPC81460.1"/>
    <property type="molecule type" value="Genomic_DNA"/>
</dbReference>
<dbReference type="Pfam" id="PF13483">
    <property type="entry name" value="Lactamase_B_3"/>
    <property type="match status" value="1"/>
</dbReference>
<reference evidence="1 2" key="1">
    <citation type="submission" date="2020-02" db="EMBL/GenBank/DDBJ databases">
        <authorList>
            <person name="Zheng R.K."/>
            <person name="Sun C.M."/>
        </authorList>
    </citation>
    <scope>NUCLEOTIDE SEQUENCE [LARGE SCALE GENOMIC DNA]</scope>
    <source>
        <strain evidence="2">rifampicinis</strain>
    </source>
</reference>
<evidence type="ECO:0000313" key="1">
    <source>
        <dbReference type="EMBL" id="QPC81460.1"/>
    </source>
</evidence>
<keyword evidence="1" id="KW-0378">Hydrolase</keyword>
<sequence length="204" mass="22863">MIDQIRWLGHGTFLVQADPIIYINPWRVIRTPFLADAILVSHDHYDHCSIADIRKLRGDHTLIIGNDRVAQQIPNTTILRPWQSMNIGRASIKAIPAYSPNDPRHPKEHGGLGFVISLNYFDIYYAGDTCITPEMDMIHPDIAILPIDGDGTLTPEDAAQVVQKLRPRWVIPSNWGATGEGATRLDAQRFQKLVGGRAQVIMPE</sequence>
<dbReference type="RefSeq" id="WP_195169533.1">
    <property type="nucleotide sequence ID" value="NZ_CP062983.1"/>
</dbReference>
<dbReference type="PANTHER" id="PTHR43546:SF8">
    <property type="entry name" value="METALLO-BETA-LACTAMASE DOMAIN-CONTAINING PROTEIN"/>
    <property type="match status" value="1"/>
</dbReference>
<dbReference type="GO" id="GO:0016787">
    <property type="term" value="F:hydrolase activity"/>
    <property type="evidence" value="ECO:0007669"/>
    <property type="project" value="UniProtKB-KW"/>
</dbReference>
<evidence type="ECO:0000313" key="2">
    <source>
        <dbReference type="Proteomes" id="UP000594468"/>
    </source>
</evidence>
<protein>
    <submittedName>
        <fullName evidence="1">MBL fold metallo-hydrolase</fullName>
    </submittedName>
</protein>
<dbReference type="Proteomes" id="UP000594468">
    <property type="component" value="Chromosome"/>
</dbReference>
<dbReference type="AlphaFoldDB" id="A0A7S8E6V5"/>